<evidence type="ECO:0000313" key="2">
    <source>
        <dbReference type="EMBL" id="QVT81479.1"/>
    </source>
</evidence>
<name>A0ABX8ELS2_9ACTN</name>
<accession>A0ABX8ELS2</accession>
<organism evidence="2 3">
    <name type="scientific">Nocardioides aquaticus</name>
    <dbReference type="NCBI Taxonomy" id="160826"/>
    <lineage>
        <taxon>Bacteria</taxon>
        <taxon>Bacillati</taxon>
        <taxon>Actinomycetota</taxon>
        <taxon>Actinomycetes</taxon>
        <taxon>Propionibacteriales</taxon>
        <taxon>Nocardioidaceae</taxon>
        <taxon>Nocardioides</taxon>
    </lineage>
</organism>
<protein>
    <recommendedName>
        <fullName evidence="4">PD-(D/E)XK endonuclease-like domain-containing protein</fullName>
    </recommendedName>
</protein>
<dbReference type="Pfam" id="PF22558">
    <property type="entry name" value="REase-ARP"/>
    <property type="match status" value="1"/>
</dbReference>
<proteinExistence type="predicted"/>
<sequence length="641" mass="70343">MAHDFDIRYDRRLTPEFLAHFCPGGFASSLATITKSGLYPLDLRTRRDAKSGAEHVTLYTGLTAVLQVLSSKNGTIRLAAHSTHQKQGTFDKAWQAARTVEDWTTLWPEVELYLERVIPAASQSHGRTEGAVQAAIGSYRDDARIVLDREVTPSFRDAKLKKQVMDECRDPILAALKAADLGFSGMPKPLGNECDALAISSDGTLEAIEVKPLRGGSIAWVAAQALMYSRLLATWVEYVADEPDQVPGRVLREMAEQRAAMGLAPRAVPTLPDRPTVIPVVAVQRGASPTMVSRMLAVRDALAASEHSFPRVKIFEVSLIGELIELDESRTATGKPRPLVTSWAARHNAAGQEWKARTPTLPDEARGPGTVKNRAGKQVDVDYALPREHALLNLLPEVRATGLEIFSALEIPWNQGRDGQPSPHLRSSQVQCVNALAQMIKDPDRIEAAFGSVLDIAAVRDLGKVHPSESGRFLTFEYIGPTDKDYLSEGRKGKRTRGSQCTSIDAAFPYRTSAGVDELALVEWKFTETYPSADHGADRKLKERTKRYGHLLEDPDSPIDVGDVEIGDLFHEPSTSSSVSSCSRGSSRPTRTWRRSGSESCTSCPRRTSRTSGRTAHRRSHRWATTSARRGSDCCVDRTGS</sequence>
<dbReference type="EMBL" id="CP075371">
    <property type="protein sequence ID" value="QVT81479.1"/>
    <property type="molecule type" value="Genomic_DNA"/>
</dbReference>
<gene>
    <name evidence="2" type="ORF">ENKNEFLB_03889</name>
</gene>
<feature type="region of interest" description="Disordered" evidence="1">
    <location>
        <begin position="572"/>
        <end position="641"/>
    </location>
</feature>
<feature type="compositionally biased region" description="Polar residues" evidence="1">
    <location>
        <begin position="598"/>
        <end position="614"/>
    </location>
</feature>
<feature type="compositionally biased region" description="Basic and acidic residues" evidence="1">
    <location>
        <begin position="630"/>
        <end position="641"/>
    </location>
</feature>
<reference evidence="2 3" key="1">
    <citation type="submission" date="2021-05" db="EMBL/GenBank/DDBJ databases">
        <title>Complete genome of Nocardioides aquaticus KCTC 9944T isolated from meromictic and hypersaline Ekho Lake, Antarctica.</title>
        <authorList>
            <person name="Hwang K."/>
            <person name="Kim K.M."/>
            <person name="Choe H."/>
        </authorList>
    </citation>
    <scope>NUCLEOTIDE SEQUENCE [LARGE SCALE GENOMIC DNA]</scope>
    <source>
        <strain evidence="2 3">KCTC 9944</strain>
    </source>
</reference>
<dbReference type="InterPro" id="IPR054333">
    <property type="entry name" value="REase-ARP-assoc"/>
</dbReference>
<dbReference type="Proteomes" id="UP000679307">
    <property type="component" value="Chromosome"/>
</dbReference>
<feature type="compositionally biased region" description="Low complexity" evidence="1">
    <location>
        <begin position="574"/>
        <end position="590"/>
    </location>
</feature>
<keyword evidence="3" id="KW-1185">Reference proteome</keyword>
<evidence type="ECO:0000313" key="3">
    <source>
        <dbReference type="Proteomes" id="UP000679307"/>
    </source>
</evidence>
<evidence type="ECO:0000256" key="1">
    <source>
        <dbReference type="SAM" id="MobiDB-lite"/>
    </source>
</evidence>
<evidence type="ECO:0008006" key="4">
    <source>
        <dbReference type="Google" id="ProtNLM"/>
    </source>
</evidence>